<protein>
    <submittedName>
        <fullName evidence="1">Uncharacterized protein</fullName>
    </submittedName>
</protein>
<accession>A0A5S5D1N7</accession>
<dbReference type="AlphaFoldDB" id="A0A5S5D1N7"/>
<sequence>MPRPGRLPSGIPTTKGVDRVRVYLPATTTVLRALVDEGRLPEPQTVFAVTPQLREYYALSAADADTEELEYAALLAAARASLRLLDVDPLAARRRAVLAADVPDDAVTPMDDPHVDPGAARLAYAVRLQDVASAHLDGAEAEDDVRAAVNVVLEADLGSDDAQFVVDQAEGHELAWYASQEIGSALELL</sequence>
<evidence type="ECO:0000313" key="2">
    <source>
        <dbReference type="Proteomes" id="UP000322499"/>
    </source>
</evidence>
<dbReference type="Proteomes" id="UP000322499">
    <property type="component" value="Unassembled WGS sequence"/>
</dbReference>
<gene>
    <name evidence="1" type="ORF">BD833_102388</name>
</gene>
<keyword evidence="2" id="KW-1185">Reference proteome</keyword>
<reference evidence="1 2" key="1">
    <citation type="submission" date="2019-07" db="EMBL/GenBank/DDBJ databases">
        <title>Genomic Encyclopedia of Archaeal and Bacterial Type Strains, Phase II (KMG-II): from individual species to whole genera.</title>
        <authorList>
            <person name="Goeker M."/>
        </authorList>
    </citation>
    <scope>NUCLEOTIDE SEQUENCE [LARGE SCALE GENOMIC DNA]</scope>
    <source>
        <strain evidence="1 2">DSM 46842</strain>
    </source>
</reference>
<evidence type="ECO:0000313" key="1">
    <source>
        <dbReference type="EMBL" id="TYP89911.1"/>
    </source>
</evidence>
<dbReference type="Pfam" id="PF21853">
    <property type="entry name" value="DUF6912"/>
    <property type="match status" value="1"/>
</dbReference>
<proteinExistence type="predicted"/>
<dbReference type="EMBL" id="VNHW01000002">
    <property type="protein sequence ID" value="TYP89911.1"/>
    <property type="molecule type" value="Genomic_DNA"/>
</dbReference>
<comment type="caution">
    <text evidence="1">The sequence shown here is derived from an EMBL/GenBank/DDBJ whole genome shotgun (WGS) entry which is preliminary data.</text>
</comment>
<name>A0A5S5D1N7_9ACTN</name>
<organism evidence="1 2">
    <name type="scientific">Blastococcus xanthinilyticus</name>
    <dbReference type="NCBI Taxonomy" id="1564164"/>
    <lineage>
        <taxon>Bacteria</taxon>
        <taxon>Bacillati</taxon>
        <taxon>Actinomycetota</taxon>
        <taxon>Actinomycetes</taxon>
        <taxon>Geodermatophilales</taxon>
        <taxon>Geodermatophilaceae</taxon>
        <taxon>Blastococcus</taxon>
    </lineage>
</organism>
<dbReference type="InterPro" id="IPR054206">
    <property type="entry name" value="DUF6912"/>
</dbReference>